<feature type="short sequence motif" description="GXSXG" evidence="4">
    <location>
        <begin position="62"/>
        <end position="66"/>
    </location>
</feature>
<dbReference type="InterPro" id="IPR050301">
    <property type="entry name" value="NTE"/>
</dbReference>
<dbReference type="Gene3D" id="3.40.1090.10">
    <property type="entry name" value="Cytosolic phospholipase A2 catalytic domain"/>
    <property type="match status" value="2"/>
</dbReference>
<evidence type="ECO:0000313" key="6">
    <source>
        <dbReference type="EMBL" id="SEA04932.1"/>
    </source>
</evidence>
<dbReference type="GO" id="GO:0016787">
    <property type="term" value="F:hydrolase activity"/>
    <property type="evidence" value="ECO:0007669"/>
    <property type="project" value="UniProtKB-UniRule"/>
</dbReference>
<proteinExistence type="predicted"/>
<keyword evidence="3 4" id="KW-0443">Lipid metabolism</keyword>
<feature type="domain" description="PNPLA" evidence="5">
    <location>
        <begin position="30"/>
        <end position="293"/>
    </location>
</feature>
<dbReference type="OrthoDB" id="4080114at2"/>
<dbReference type="PROSITE" id="PS51635">
    <property type="entry name" value="PNPLA"/>
    <property type="match status" value="1"/>
</dbReference>
<protein>
    <submittedName>
        <fullName evidence="6">Patatin-like phospholipase</fullName>
    </submittedName>
</protein>
<dbReference type="SUPFAM" id="SSF52151">
    <property type="entry name" value="FabD/lysophospholipase-like"/>
    <property type="match status" value="1"/>
</dbReference>
<dbReference type="RefSeq" id="WP_092562505.1">
    <property type="nucleotide sequence ID" value="NZ_FNQV01000004.1"/>
</dbReference>
<dbReference type="InterPro" id="IPR002641">
    <property type="entry name" value="PNPLA_dom"/>
</dbReference>
<comment type="caution">
    <text evidence="4">Lacks conserved residue(s) required for the propagation of feature annotation.</text>
</comment>
<accession>A0A1H3Y280</accession>
<organism evidence="6 7">
    <name type="scientific">Bowdeniella nasicola</name>
    <dbReference type="NCBI Taxonomy" id="208480"/>
    <lineage>
        <taxon>Bacteria</taxon>
        <taxon>Bacillati</taxon>
        <taxon>Actinomycetota</taxon>
        <taxon>Actinomycetes</taxon>
        <taxon>Actinomycetales</taxon>
        <taxon>Actinomycetaceae</taxon>
        <taxon>Bowdeniella</taxon>
    </lineage>
</organism>
<dbReference type="GO" id="GO:0016042">
    <property type="term" value="P:lipid catabolic process"/>
    <property type="evidence" value="ECO:0007669"/>
    <property type="project" value="UniProtKB-UniRule"/>
</dbReference>
<keyword evidence="1 4" id="KW-0378">Hydrolase</keyword>
<gene>
    <name evidence="6" type="ORF">SAMN02910418_00815</name>
</gene>
<keyword evidence="2 4" id="KW-0442">Lipid degradation</keyword>
<evidence type="ECO:0000256" key="1">
    <source>
        <dbReference type="ARBA" id="ARBA00022801"/>
    </source>
</evidence>
<dbReference type="Proteomes" id="UP000199288">
    <property type="component" value="Unassembled WGS sequence"/>
</dbReference>
<evidence type="ECO:0000259" key="5">
    <source>
        <dbReference type="PROSITE" id="PS51635"/>
    </source>
</evidence>
<keyword evidence="7" id="KW-1185">Reference proteome</keyword>
<dbReference type="Pfam" id="PF01734">
    <property type="entry name" value="Patatin"/>
    <property type="match status" value="1"/>
</dbReference>
<dbReference type="InterPro" id="IPR016035">
    <property type="entry name" value="Acyl_Trfase/lysoPLipase"/>
</dbReference>
<dbReference type="PANTHER" id="PTHR14226">
    <property type="entry name" value="NEUROPATHY TARGET ESTERASE/SWISS CHEESE D.MELANOGASTER"/>
    <property type="match status" value="1"/>
</dbReference>
<evidence type="ECO:0000256" key="2">
    <source>
        <dbReference type="ARBA" id="ARBA00022963"/>
    </source>
</evidence>
<feature type="short sequence motif" description="DGA/G" evidence="4">
    <location>
        <begin position="280"/>
        <end position="282"/>
    </location>
</feature>
<evidence type="ECO:0000256" key="4">
    <source>
        <dbReference type="PROSITE-ProRule" id="PRU01161"/>
    </source>
</evidence>
<evidence type="ECO:0000313" key="7">
    <source>
        <dbReference type="Proteomes" id="UP000199288"/>
    </source>
</evidence>
<dbReference type="AlphaFoldDB" id="A0A1H3Y280"/>
<dbReference type="PANTHER" id="PTHR14226:SF29">
    <property type="entry name" value="NEUROPATHY TARGET ESTERASE SWS"/>
    <property type="match status" value="1"/>
</dbReference>
<sequence length="478" mass="51232">MQTWLSQLAASGARALKRLGSEPAPVRRALVLSGGGARSSFQIGALARIYEDETLAFDTIAGTSAGSILGGVIAQHADPAGQRAAVAELERLWTEMSGPADMFRERPWFSLLQHQAPVWQKILRSDASSRTPHTIEIPAFNWPWKREEASEPTTVRLPQLPQALTTMSDLWAVAGPGSGFDSIARGALTSSSIFTPGDLVDRIVETFEPARVAASGVRLRVAVVALESGELRYVDERGELRDRADQPLGERVDLVAAIAASCAIPAVFAPVKLGAEHYVDGGVRMNLPADIVAQHLGADECIAISSAPQGVQTAESYAESNIVSTVVRSSATLMSEELSRQEVARARAAGMTIIEPLMEVHDSMTVEPGLIRISRDYGYVRAAQVLAGASREEEQLAQHLFEIRRLLWALQAEAAEEAPRIGEAAAQIVQAAKRSAQRESLGADPEALAGMVRDLTLALPGATLPPGSSTWGRRPEFD</sequence>
<evidence type="ECO:0000256" key="3">
    <source>
        <dbReference type="ARBA" id="ARBA00023098"/>
    </source>
</evidence>
<feature type="active site" description="Nucleophile" evidence="4">
    <location>
        <position position="64"/>
    </location>
</feature>
<reference evidence="7" key="1">
    <citation type="submission" date="2016-10" db="EMBL/GenBank/DDBJ databases">
        <authorList>
            <person name="Varghese N."/>
            <person name="Submissions S."/>
        </authorList>
    </citation>
    <scope>NUCLEOTIDE SEQUENCE [LARGE SCALE GENOMIC DNA]</scope>
    <source>
        <strain evidence="7">KPR-1</strain>
    </source>
</reference>
<feature type="active site" description="Proton acceptor" evidence="4">
    <location>
        <position position="280"/>
    </location>
</feature>
<name>A0A1H3Y280_9ACTO</name>
<dbReference type="EMBL" id="FNQV01000004">
    <property type="protein sequence ID" value="SEA04932.1"/>
    <property type="molecule type" value="Genomic_DNA"/>
</dbReference>